<feature type="signal peptide" evidence="1">
    <location>
        <begin position="1"/>
        <end position="28"/>
    </location>
</feature>
<evidence type="ECO:0000256" key="1">
    <source>
        <dbReference type="SAM" id="SignalP"/>
    </source>
</evidence>
<keyword evidence="3" id="KW-1185">Reference proteome</keyword>
<dbReference type="Proteomes" id="UP000479710">
    <property type="component" value="Unassembled WGS sequence"/>
</dbReference>
<name>A0A6G1C280_9ORYZ</name>
<comment type="caution">
    <text evidence="2">The sequence shown here is derived from an EMBL/GenBank/DDBJ whole genome shotgun (WGS) entry which is preliminary data.</text>
</comment>
<gene>
    <name evidence="2" type="ORF">E2562_037819</name>
</gene>
<feature type="chain" id="PRO_5026011659" description="Secreted protein" evidence="1">
    <location>
        <begin position="29"/>
        <end position="87"/>
    </location>
</feature>
<sequence>MSSTSSNALSSSCMPLVTILLASSAVAAGYVSERARIVSGIGTAFTRTPSRASCLATVRTMPRTAALDTQYAPCWLCRGCSPGGEGP</sequence>
<evidence type="ECO:0000313" key="2">
    <source>
        <dbReference type="EMBL" id="KAF0894272.1"/>
    </source>
</evidence>
<protein>
    <recommendedName>
        <fullName evidence="4">Secreted protein</fullName>
    </recommendedName>
</protein>
<proteinExistence type="predicted"/>
<evidence type="ECO:0000313" key="3">
    <source>
        <dbReference type="Proteomes" id="UP000479710"/>
    </source>
</evidence>
<accession>A0A6G1C280</accession>
<reference evidence="2 3" key="1">
    <citation type="submission" date="2019-11" db="EMBL/GenBank/DDBJ databases">
        <title>Whole genome sequence of Oryza granulata.</title>
        <authorList>
            <person name="Li W."/>
        </authorList>
    </citation>
    <scope>NUCLEOTIDE SEQUENCE [LARGE SCALE GENOMIC DNA]</scope>
    <source>
        <strain evidence="3">cv. Menghai</strain>
        <tissue evidence="2">Leaf</tissue>
    </source>
</reference>
<keyword evidence="1" id="KW-0732">Signal</keyword>
<dbReference type="EMBL" id="SPHZ02000011">
    <property type="protein sequence ID" value="KAF0894272.1"/>
    <property type="molecule type" value="Genomic_DNA"/>
</dbReference>
<organism evidence="2 3">
    <name type="scientific">Oryza meyeriana var. granulata</name>
    <dbReference type="NCBI Taxonomy" id="110450"/>
    <lineage>
        <taxon>Eukaryota</taxon>
        <taxon>Viridiplantae</taxon>
        <taxon>Streptophyta</taxon>
        <taxon>Embryophyta</taxon>
        <taxon>Tracheophyta</taxon>
        <taxon>Spermatophyta</taxon>
        <taxon>Magnoliopsida</taxon>
        <taxon>Liliopsida</taxon>
        <taxon>Poales</taxon>
        <taxon>Poaceae</taxon>
        <taxon>BOP clade</taxon>
        <taxon>Oryzoideae</taxon>
        <taxon>Oryzeae</taxon>
        <taxon>Oryzinae</taxon>
        <taxon>Oryza</taxon>
        <taxon>Oryza meyeriana</taxon>
    </lineage>
</organism>
<dbReference type="OrthoDB" id="10560490at2759"/>
<evidence type="ECO:0008006" key="4">
    <source>
        <dbReference type="Google" id="ProtNLM"/>
    </source>
</evidence>
<dbReference type="AlphaFoldDB" id="A0A6G1C280"/>